<feature type="region of interest" description="Disordered" evidence="1">
    <location>
        <begin position="51"/>
        <end position="73"/>
    </location>
</feature>
<reference evidence="2 3" key="1">
    <citation type="submission" date="2021-06" db="EMBL/GenBank/DDBJ databases">
        <authorList>
            <person name="Palmer J.M."/>
        </authorList>
    </citation>
    <scope>NUCLEOTIDE SEQUENCE [LARGE SCALE GENOMIC DNA]</scope>
    <source>
        <strain evidence="2 3">CL_MEX2019</strain>
        <tissue evidence="2">Muscle</tissue>
    </source>
</reference>
<organism evidence="2 3">
    <name type="scientific">Characodon lateralis</name>
    <dbReference type="NCBI Taxonomy" id="208331"/>
    <lineage>
        <taxon>Eukaryota</taxon>
        <taxon>Metazoa</taxon>
        <taxon>Chordata</taxon>
        <taxon>Craniata</taxon>
        <taxon>Vertebrata</taxon>
        <taxon>Euteleostomi</taxon>
        <taxon>Actinopterygii</taxon>
        <taxon>Neopterygii</taxon>
        <taxon>Teleostei</taxon>
        <taxon>Neoteleostei</taxon>
        <taxon>Acanthomorphata</taxon>
        <taxon>Ovalentaria</taxon>
        <taxon>Atherinomorphae</taxon>
        <taxon>Cyprinodontiformes</taxon>
        <taxon>Goodeidae</taxon>
        <taxon>Characodon</taxon>
    </lineage>
</organism>
<name>A0ABU7D461_9TELE</name>
<proteinExistence type="predicted"/>
<evidence type="ECO:0000313" key="3">
    <source>
        <dbReference type="Proteomes" id="UP001352852"/>
    </source>
</evidence>
<gene>
    <name evidence="2" type="ORF">CHARACLAT_004582</name>
</gene>
<evidence type="ECO:0000256" key="1">
    <source>
        <dbReference type="SAM" id="MobiDB-lite"/>
    </source>
</evidence>
<evidence type="ECO:0000313" key="2">
    <source>
        <dbReference type="EMBL" id="MED6269933.1"/>
    </source>
</evidence>
<keyword evidence="3" id="KW-1185">Reference proteome</keyword>
<accession>A0ABU7D461</accession>
<comment type="caution">
    <text evidence="2">The sequence shown here is derived from an EMBL/GenBank/DDBJ whole genome shotgun (WGS) entry which is preliminary data.</text>
</comment>
<protein>
    <submittedName>
        <fullName evidence="2">Uncharacterized protein</fullName>
    </submittedName>
</protein>
<dbReference type="EMBL" id="JAHUTJ010016607">
    <property type="protein sequence ID" value="MED6269933.1"/>
    <property type="molecule type" value="Genomic_DNA"/>
</dbReference>
<dbReference type="Proteomes" id="UP001352852">
    <property type="component" value="Unassembled WGS sequence"/>
</dbReference>
<sequence>MKDYSFCPTTNCTFRNHGDTGPLSFLRTRLVETTSLLGTSLEHSCFCRPQRERKSSQQRDTSALFPYPGPTEE</sequence>